<organism evidence="1 2">
    <name type="scientific">Mycobacterium dioxanotrophicus</name>
    <dbReference type="NCBI Taxonomy" id="482462"/>
    <lineage>
        <taxon>Bacteria</taxon>
        <taxon>Bacillati</taxon>
        <taxon>Actinomycetota</taxon>
        <taxon>Actinomycetes</taxon>
        <taxon>Mycobacteriales</taxon>
        <taxon>Mycobacteriaceae</taxon>
        <taxon>Mycobacterium</taxon>
    </lineage>
</organism>
<dbReference type="AlphaFoldDB" id="A0A1Y0C1P1"/>
<evidence type="ECO:0000313" key="1">
    <source>
        <dbReference type="EMBL" id="ART69101.1"/>
    </source>
</evidence>
<evidence type="ECO:0000313" key="2">
    <source>
        <dbReference type="Proteomes" id="UP000195331"/>
    </source>
</evidence>
<name>A0A1Y0C1P1_9MYCO</name>
<dbReference type="RefSeq" id="WP_087075927.1">
    <property type="nucleotide sequence ID" value="NZ_CP020809.1"/>
</dbReference>
<reference evidence="1 2" key="1">
    <citation type="submission" date="2017-04" db="EMBL/GenBank/DDBJ databases">
        <title>Whole Genome Sequence of 1,4-Dioxane Degrading Bacterium Mycobacterium dioxanotrophicus PH-06.</title>
        <authorList>
            <person name="He Y."/>
        </authorList>
    </citation>
    <scope>NUCLEOTIDE SEQUENCE [LARGE SCALE GENOMIC DNA]</scope>
    <source>
        <strain evidence="1 2">PH-06</strain>
    </source>
</reference>
<keyword evidence="2" id="KW-1185">Reference proteome</keyword>
<sequence>MPDYTCSYRQLSNEFGAPGIPNEYEAVLRRDGKVVARRKFWFRHRAENQLVRWRGLYGAEVTHG</sequence>
<dbReference type="KEGG" id="mdx:BTO20_11355"/>
<accession>A0A1Y0C1P1</accession>
<proteinExistence type="predicted"/>
<protein>
    <submittedName>
        <fullName evidence="1">Uncharacterized protein</fullName>
    </submittedName>
</protein>
<dbReference type="Proteomes" id="UP000195331">
    <property type="component" value="Chromosome"/>
</dbReference>
<dbReference type="EMBL" id="CP020809">
    <property type="protein sequence ID" value="ART69101.1"/>
    <property type="molecule type" value="Genomic_DNA"/>
</dbReference>
<gene>
    <name evidence="1" type="ORF">BTO20_11355</name>
</gene>